<comment type="catalytic activity">
    <reaction evidence="9 11">
        <text>4-(phosphooxy)-L-threonine + 2-oxoglutarate = (R)-3-hydroxy-2-oxo-4-phosphooxybutanoate + L-glutamate</text>
        <dbReference type="Rhea" id="RHEA:16573"/>
        <dbReference type="ChEBI" id="CHEBI:16810"/>
        <dbReference type="ChEBI" id="CHEBI:29985"/>
        <dbReference type="ChEBI" id="CHEBI:58452"/>
        <dbReference type="ChEBI" id="CHEBI:58538"/>
        <dbReference type="EC" id="2.6.1.52"/>
    </reaction>
</comment>
<proteinExistence type="inferred from homology"/>
<evidence type="ECO:0000256" key="11">
    <source>
        <dbReference type="HAMAP-Rule" id="MF_00160"/>
    </source>
</evidence>
<keyword evidence="6 11" id="KW-0663">Pyridoxal phosphate</keyword>
<comment type="cofactor">
    <cofactor evidence="11">
        <name>pyridoxal 5'-phosphate</name>
        <dbReference type="ChEBI" id="CHEBI:597326"/>
    </cofactor>
    <text evidence="11">Binds 1 pyridoxal phosphate per subunit.</text>
</comment>
<comment type="pathway">
    <text evidence="1 11 12">Amino-acid biosynthesis; L-serine biosynthesis; L-serine from 3-phospho-D-glycerate: step 2/3.</text>
</comment>
<name>A0ABT2A513_9BURK</name>
<dbReference type="InterPro" id="IPR015421">
    <property type="entry name" value="PyrdxlP-dep_Trfase_major"/>
</dbReference>
<gene>
    <name evidence="11 14" type="primary">serC</name>
    <name evidence="14" type="ORF">NX782_08545</name>
</gene>
<comment type="function">
    <text evidence="11">Catalyzes the reversible conversion of 3-phosphohydroxypyruvate to phosphoserine and of 3-hydroxy-2-oxo-4-phosphonooxybutanoate to phosphohydroxythreonine.</text>
</comment>
<evidence type="ECO:0000256" key="9">
    <source>
        <dbReference type="ARBA" id="ARBA00047630"/>
    </source>
</evidence>
<evidence type="ECO:0000256" key="2">
    <source>
        <dbReference type="ARBA" id="ARBA00006904"/>
    </source>
</evidence>
<dbReference type="EMBL" id="JANUGX010000008">
    <property type="protein sequence ID" value="MCS0589254.1"/>
    <property type="molecule type" value="Genomic_DNA"/>
</dbReference>
<evidence type="ECO:0000256" key="8">
    <source>
        <dbReference type="ARBA" id="ARBA00023299"/>
    </source>
</evidence>
<comment type="pathway">
    <text evidence="11">Cofactor biosynthesis; pyridoxine 5'-phosphate biosynthesis; pyridoxine 5'-phosphate from D-erythrose 4-phosphate: step 3/5.</text>
</comment>
<feature type="binding site" evidence="11">
    <location>
        <position position="180"/>
    </location>
    <ligand>
        <name>pyridoxal 5'-phosphate</name>
        <dbReference type="ChEBI" id="CHEBI:597326"/>
    </ligand>
</feature>
<accession>A0ABT2A513</accession>
<keyword evidence="11" id="KW-0963">Cytoplasm</keyword>
<evidence type="ECO:0000256" key="12">
    <source>
        <dbReference type="RuleBase" id="RU004505"/>
    </source>
</evidence>
<keyword evidence="8 11" id="KW-0718">Serine biosynthesis</keyword>
<feature type="binding site" evidence="11">
    <location>
        <position position="203"/>
    </location>
    <ligand>
        <name>pyridoxal 5'-phosphate</name>
        <dbReference type="ChEBI" id="CHEBI:597326"/>
    </ligand>
</feature>
<reference evidence="14 15" key="1">
    <citation type="submission" date="2022-08" db="EMBL/GenBank/DDBJ databases">
        <title>Reclassification of Massilia species as members of the genera Telluria, Duganella, Pseudoduganella, Mokoshia gen. nov. and Zemynaea gen. nov. using orthogonal and non-orthogonal genome-based approaches.</title>
        <authorList>
            <person name="Bowman J.P."/>
        </authorList>
    </citation>
    <scope>NUCLEOTIDE SEQUENCE [LARGE SCALE GENOMIC DNA]</scope>
    <source>
        <strain evidence="14 15">LMG 28164</strain>
    </source>
</reference>
<feature type="binding site" evidence="11">
    <location>
        <begin position="245"/>
        <end position="246"/>
    </location>
    <ligand>
        <name>pyridoxal 5'-phosphate</name>
        <dbReference type="ChEBI" id="CHEBI:597326"/>
    </ligand>
</feature>
<dbReference type="EC" id="2.6.1.52" evidence="11"/>
<comment type="caution">
    <text evidence="11">Lacks conserved residue(s) required for the propagation of feature annotation.</text>
</comment>
<dbReference type="Pfam" id="PF00266">
    <property type="entry name" value="Aminotran_5"/>
    <property type="match status" value="1"/>
</dbReference>
<evidence type="ECO:0000313" key="14">
    <source>
        <dbReference type="EMBL" id="MCS0589254.1"/>
    </source>
</evidence>
<evidence type="ECO:0000256" key="6">
    <source>
        <dbReference type="ARBA" id="ARBA00022898"/>
    </source>
</evidence>
<evidence type="ECO:0000313" key="15">
    <source>
        <dbReference type="Proteomes" id="UP001205560"/>
    </source>
</evidence>
<dbReference type="PIRSF" id="PIRSF000525">
    <property type="entry name" value="SerC"/>
    <property type="match status" value="1"/>
</dbReference>
<dbReference type="NCBIfam" id="TIGR01364">
    <property type="entry name" value="serC_1"/>
    <property type="match status" value="1"/>
</dbReference>
<dbReference type="CDD" id="cd00611">
    <property type="entry name" value="PSAT_like"/>
    <property type="match status" value="1"/>
</dbReference>
<feature type="domain" description="Aminotransferase class V" evidence="13">
    <location>
        <begin position="4"/>
        <end position="356"/>
    </location>
</feature>
<dbReference type="RefSeq" id="WP_258845023.1">
    <property type="nucleotide sequence ID" value="NZ_JANUGX010000008.1"/>
</dbReference>
<evidence type="ECO:0000256" key="1">
    <source>
        <dbReference type="ARBA" id="ARBA00005099"/>
    </source>
</evidence>
<dbReference type="Gene3D" id="3.90.1150.10">
    <property type="entry name" value="Aspartate Aminotransferase, domain 1"/>
    <property type="match status" value="1"/>
</dbReference>
<evidence type="ECO:0000256" key="3">
    <source>
        <dbReference type="ARBA" id="ARBA00022576"/>
    </source>
</evidence>
<feature type="binding site" evidence="11">
    <location>
        <position position="105"/>
    </location>
    <ligand>
        <name>pyridoxal 5'-phosphate</name>
        <dbReference type="ChEBI" id="CHEBI:597326"/>
    </ligand>
</feature>
<organism evidence="14 15">
    <name type="scientific">Massilia norwichensis</name>
    <dbReference type="NCBI Taxonomy" id="1442366"/>
    <lineage>
        <taxon>Bacteria</taxon>
        <taxon>Pseudomonadati</taxon>
        <taxon>Pseudomonadota</taxon>
        <taxon>Betaproteobacteria</taxon>
        <taxon>Burkholderiales</taxon>
        <taxon>Oxalobacteraceae</taxon>
        <taxon>Telluria group</taxon>
        <taxon>Massilia</taxon>
    </lineage>
</organism>
<dbReference type="NCBIfam" id="NF003764">
    <property type="entry name" value="PRK05355.1"/>
    <property type="match status" value="1"/>
</dbReference>
<dbReference type="GO" id="GO:0004648">
    <property type="term" value="F:O-phospho-L-serine:2-oxoglutarate aminotransferase activity"/>
    <property type="evidence" value="ECO:0007669"/>
    <property type="project" value="UniProtKB-EC"/>
</dbReference>
<dbReference type="Proteomes" id="UP001205560">
    <property type="component" value="Unassembled WGS sequence"/>
</dbReference>
<dbReference type="Gene3D" id="3.40.640.10">
    <property type="entry name" value="Type I PLP-dependent aspartate aminotransferase-like (Major domain)"/>
    <property type="match status" value="1"/>
</dbReference>
<sequence>MTQVFNFSAGPAVLPKEVLQQAASEMLDWHGSGMSVMEMSHRGPEFISIYQQAEADLRELLNVPANYKILFMQGGGLGQNSLVPLNLAGRKAQPATIDFVQTGSWSSKSIKEAARYAKVNVAASGEAGGFTTVPPQESWRLSDDAAYLHVCTNETIDGVEFNFVPTVQGAHGRDVPLVADMSSHILSRVIDVSKYGVIFAGAQKNIGPAGLTLLIVREDLLDCALPICPGVFNWRAVADADSMLNTPPTYAIYIAGLVFAHLKRLGGVAAMEQRNIEKARLLYAALDADDFYRNRVAPECRSRMNIPFYLRDESLNDQFLAGAKARGLLQLKGHKSVGGMRASIYNAMPIEGVQALVDYLNEFAGR</sequence>
<dbReference type="PROSITE" id="PS00595">
    <property type="entry name" value="AA_TRANSFER_CLASS_5"/>
    <property type="match status" value="1"/>
</dbReference>
<dbReference type="InterPro" id="IPR020578">
    <property type="entry name" value="Aminotrans_V_PyrdxlP_BS"/>
</dbReference>
<evidence type="ECO:0000256" key="4">
    <source>
        <dbReference type="ARBA" id="ARBA00022605"/>
    </source>
</evidence>
<keyword evidence="4 11" id="KW-0028">Amino-acid biosynthesis</keyword>
<evidence type="ECO:0000259" key="13">
    <source>
        <dbReference type="Pfam" id="PF00266"/>
    </source>
</evidence>
<comment type="similarity">
    <text evidence="2 11">Belongs to the class-V pyridoxal-phosphate-dependent aminotransferase family. SerC subfamily.</text>
</comment>
<evidence type="ECO:0000256" key="7">
    <source>
        <dbReference type="ARBA" id="ARBA00023096"/>
    </source>
</evidence>
<evidence type="ECO:0000256" key="10">
    <source>
        <dbReference type="ARBA" id="ARBA00049007"/>
    </source>
</evidence>
<dbReference type="PANTHER" id="PTHR43247:SF1">
    <property type="entry name" value="PHOSPHOSERINE AMINOTRANSFERASE"/>
    <property type="match status" value="1"/>
</dbReference>
<comment type="subunit">
    <text evidence="11">Homodimer.</text>
</comment>
<dbReference type="SUPFAM" id="SSF53383">
    <property type="entry name" value="PLP-dependent transferases"/>
    <property type="match status" value="1"/>
</dbReference>
<keyword evidence="3 11" id="KW-0032">Aminotransferase</keyword>
<comment type="caution">
    <text evidence="14">The sequence shown here is derived from an EMBL/GenBank/DDBJ whole genome shotgun (WGS) entry which is preliminary data.</text>
</comment>
<comment type="catalytic activity">
    <reaction evidence="10 11 12">
        <text>O-phospho-L-serine + 2-oxoglutarate = 3-phosphooxypyruvate + L-glutamate</text>
        <dbReference type="Rhea" id="RHEA:14329"/>
        <dbReference type="ChEBI" id="CHEBI:16810"/>
        <dbReference type="ChEBI" id="CHEBI:18110"/>
        <dbReference type="ChEBI" id="CHEBI:29985"/>
        <dbReference type="ChEBI" id="CHEBI:57524"/>
        <dbReference type="EC" id="2.6.1.52"/>
    </reaction>
</comment>
<feature type="modified residue" description="N6-(pyridoxal phosphate)lysine" evidence="11">
    <location>
        <position position="204"/>
    </location>
</feature>
<comment type="subcellular location">
    <subcellularLocation>
        <location evidence="11">Cytoplasm</location>
    </subcellularLocation>
</comment>
<dbReference type="InterPro" id="IPR022278">
    <property type="entry name" value="Pser_aminoTfrase"/>
</dbReference>
<evidence type="ECO:0000256" key="5">
    <source>
        <dbReference type="ARBA" id="ARBA00022679"/>
    </source>
</evidence>
<dbReference type="InterPro" id="IPR015422">
    <property type="entry name" value="PyrdxlP-dep_Trfase_small"/>
</dbReference>
<feature type="binding site" evidence="11">
    <location>
        <position position="155"/>
    </location>
    <ligand>
        <name>pyridoxal 5'-phosphate</name>
        <dbReference type="ChEBI" id="CHEBI:597326"/>
    </ligand>
</feature>
<protein>
    <recommendedName>
        <fullName evidence="11">Phosphoserine aminotransferase</fullName>
        <ecNumber evidence="11">2.6.1.52</ecNumber>
    </recommendedName>
    <alternativeName>
        <fullName evidence="11">Phosphohydroxythreonine aminotransferase</fullName>
        <shortName evidence="11">PSAT</shortName>
    </alternativeName>
</protein>
<keyword evidence="15" id="KW-1185">Reference proteome</keyword>
<dbReference type="InterPro" id="IPR015424">
    <property type="entry name" value="PyrdxlP-dep_Trfase"/>
</dbReference>
<dbReference type="PANTHER" id="PTHR43247">
    <property type="entry name" value="PHOSPHOSERINE AMINOTRANSFERASE"/>
    <property type="match status" value="1"/>
</dbReference>
<keyword evidence="7 11" id="KW-0664">Pyridoxine biosynthesis</keyword>
<keyword evidence="5 11" id="KW-0808">Transferase</keyword>
<dbReference type="HAMAP" id="MF_00160">
    <property type="entry name" value="SerC_aminotrans_5"/>
    <property type="match status" value="1"/>
</dbReference>
<dbReference type="InterPro" id="IPR000192">
    <property type="entry name" value="Aminotrans_V_dom"/>
</dbReference>
<feature type="binding site" evidence="11">
    <location>
        <position position="42"/>
    </location>
    <ligand>
        <name>L-glutamate</name>
        <dbReference type="ChEBI" id="CHEBI:29985"/>
    </ligand>
</feature>